<evidence type="ECO:0000313" key="3">
    <source>
        <dbReference type="Proteomes" id="UP001280121"/>
    </source>
</evidence>
<feature type="compositionally biased region" description="Acidic residues" evidence="1">
    <location>
        <begin position="204"/>
        <end position="213"/>
    </location>
</feature>
<evidence type="ECO:0000313" key="2">
    <source>
        <dbReference type="EMBL" id="KAK2651758.1"/>
    </source>
</evidence>
<sequence>MELRSNVNLVEGEVKFKSRASNQFADRLRDEPIKNDPEGNELDKITMFKVTYTRKKGKPTNPTVANAMRRMDELITNQPYASKNKVFNQVIGEVSSEAHVSTLTYGLGINRFKKRKKYIQQRKNAQHIAMFSIINMNVINKKRRKEEKKKIKKEEEEEDRKRRRIGEEEASEKEKKRIKEGEKDDRRRKRFGEEEEENWRIRFEEEEEEEEEEDRKIRRKKLNSINI</sequence>
<dbReference type="Proteomes" id="UP001280121">
    <property type="component" value="Unassembled WGS sequence"/>
</dbReference>
<feature type="compositionally biased region" description="Basic and acidic residues" evidence="1">
    <location>
        <begin position="172"/>
        <end position="185"/>
    </location>
</feature>
<name>A0AAD9X2V8_9ROSI</name>
<evidence type="ECO:0000256" key="1">
    <source>
        <dbReference type="SAM" id="MobiDB-lite"/>
    </source>
</evidence>
<accession>A0AAD9X2V8</accession>
<comment type="caution">
    <text evidence="2">The sequence shown here is derived from an EMBL/GenBank/DDBJ whole genome shotgun (WGS) entry which is preliminary data.</text>
</comment>
<dbReference type="AlphaFoldDB" id="A0AAD9X2V8"/>
<organism evidence="2 3">
    <name type="scientific">Dipteronia dyeriana</name>
    <dbReference type="NCBI Taxonomy" id="168575"/>
    <lineage>
        <taxon>Eukaryota</taxon>
        <taxon>Viridiplantae</taxon>
        <taxon>Streptophyta</taxon>
        <taxon>Embryophyta</taxon>
        <taxon>Tracheophyta</taxon>
        <taxon>Spermatophyta</taxon>
        <taxon>Magnoliopsida</taxon>
        <taxon>eudicotyledons</taxon>
        <taxon>Gunneridae</taxon>
        <taxon>Pentapetalae</taxon>
        <taxon>rosids</taxon>
        <taxon>malvids</taxon>
        <taxon>Sapindales</taxon>
        <taxon>Sapindaceae</taxon>
        <taxon>Hippocastanoideae</taxon>
        <taxon>Acereae</taxon>
        <taxon>Dipteronia</taxon>
    </lineage>
</organism>
<feature type="region of interest" description="Disordered" evidence="1">
    <location>
        <begin position="143"/>
        <end position="227"/>
    </location>
</feature>
<dbReference type="EMBL" id="JANJYI010000004">
    <property type="protein sequence ID" value="KAK2651758.1"/>
    <property type="molecule type" value="Genomic_DNA"/>
</dbReference>
<proteinExistence type="predicted"/>
<keyword evidence="3" id="KW-1185">Reference proteome</keyword>
<reference evidence="2" key="1">
    <citation type="journal article" date="2023" name="Plant J.">
        <title>Genome sequences and population genomics provide insights into the demographic history, inbreeding, and mutation load of two 'living fossil' tree species of Dipteronia.</title>
        <authorList>
            <person name="Feng Y."/>
            <person name="Comes H.P."/>
            <person name="Chen J."/>
            <person name="Zhu S."/>
            <person name="Lu R."/>
            <person name="Zhang X."/>
            <person name="Li P."/>
            <person name="Qiu J."/>
            <person name="Olsen K.M."/>
            <person name="Qiu Y."/>
        </authorList>
    </citation>
    <scope>NUCLEOTIDE SEQUENCE</scope>
    <source>
        <strain evidence="2">KIB01</strain>
    </source>
</reference>
<protein>
    <submittedName>
        <fullName evidence="2">Uncharacterized protein</fullName>
    </submittedName>
</protein>
<feature type="compositionally biased region" description="Basic residues" evidence="1">
    <location>
        <begin position="217"/>
        <end position="227"/>
    </location>
</feature>
<gene>
    <name evidence="2" type="ORF">Ddye_011614</name>
</gene>